<dbReference type="Gene3D" id="3.40.50.12240">
    <property type="match status" value="1"/>
</dbReference>
<dbReference type="SUPFAM" id="SSF52540">
    <property type="entry name" value="P-loop containing nucleoside triphosphate hydrolases"/>
    <property type="match status" value="1"/>
</dbReference>
<keyword evidence="5" id="KW-1185">Reference proteome</keyword>
<dbReference type="PANTHER" id="PTHR45763:SF51">
    <property type="entry name" value="ALPHA_BETA-HYDROLASES SUPERFAMILY PROTEIN"/>
    <property type="match status" value="1"/>
</dbReference>
<dbReference type="EMBL" id="SZYD01000243">
    <property type="protein sequence ID" value="KAD2015367.1"/>
    <property type="molecule type" value="Genomic_DNA"/>
</dbReference>
<dbReference type="InterPro" id="IPR027417">
    <property type="entry name" value="P-loop_NTPase"/>
</dbReference>
<dbReference type="InterPro" id="IPR000073">
    <property type="entry name" value="AB_hydrolase_1"/>
</dbReference>
<evidence type="ECO:0000259" key="3">
    <source>
        <dbReference type="Pfam" id="PF12697"/>
    </source>
</evidence>
<dbReference type="InterPro" id="IPR029058">
    <property type="entry name" value="AB_hydrolase_fold"/>
</dbReference>
<evidence type="ECO:0000259" key="2">
    <source>
        <dbReference type="Pfam" id="PF00006"/>
    </source>
</evidence>
<comment type="similarity">
    <text evidence="1">Belongs to the ATPase alpha/beta chains family.</text>
</comment>
<reference evidence="4 5" key="1">
    <citation type="submission" date="2019-05" db="EMBL/GenBank/DDBJ databases">
        <title>Mikania micrantha, genome provides insights into the molecular mechanism of rapid growth.</title>
        <authorList>
            <person name="Liu B."/>
        </authorList>
    </citation>
    <scope>NUCLEOTIDE SEQUENCE [LARGE SCALE GENOMIC DNA]</scope>
    <source>
        <strain evidence="4">NLD-2019</strain>
        <tissue evidence="4">Leaf</tissue>
    </source>
</reference>
<dbReference type="Gene3D" id="3.40.50.1820">
    <property type="entry name" value="alpha/beta hydrolase"/>
    <property type="match status" value="1"/>
</dbReference>
<dbReference type="PANTHER" id="PTHR45763">
    <property type="entry name" value="HYDROLASE, ALPHA/BETA FOLD FAMILY PROTEIN, EXPRESSED-RELATED"/>
    <property type="match status" value="1"/>
</dbReference>
<dbReference type="AlphaFoldDB" id="A0A5N6LIV9"/>
<evidence type="ECO:0000256" key="1">
    <source>
        <dbReference type="ARBA" id="ARBA00008936"/>
    </source>
</evidence>
<dbReference type="OrthoDB" id="294702at2759"/>
<protein>
    <recommendedName>
        <fullName evidence="6">H(+)-transporting two-sector ATPase</fullName>
    </recommendedName>
</protein>
<sequence>MPSAVGYQPTLSTEMGSLQERITSTKEGSITSIQAVYVPADDLTDPAPATTFAHLDATTVLSRGLAAKGSEVSALLGRMPSAVGSILKKIPLVIFVGFAAWAYQSARPPPPRTLGSPDGPAITSTRIKLRDGRHLAYEESGVPKEIAKAKIVFVHGFGGSKYYHPFATVASPALVKELGAYFVSLDRPGYGQSDPDPKRTLKSLALDIEELADQLNLGPKFYVVGYSMGGQIIWSCLKYISHRLAGAVLISPAVNYWWANLPSNLTNEAYSRQLKQDQWSLRVAHYLPWLTYWWNTQRWFPCFSLIHGNPATISPPDREVFAKIFAAADPLQMQIIRTQPTQQGEFESLHRDLNIGFGKWDFDPLELENPFPNKDGVVHLWMGNEDLIVPVTLQRYIAQRLEWVEYHEVTGTGHTLPYADGMSDDILKTLLKDQN</sequence>
<name>A0A5N6LIV9_9ASTR</name>
<accession>A0A5N6LIV9</accession>
<feature type="domain" description="ATPase F1/V1/A1 complex alpha/beta subunit nucleotide-binding" evidence="2">
    <location>
        <begin position="1"/>
        <end position="69"/>
    </location>
</feature>
<dbReference type="Pfam" id="PF12697">
    <property type="entry name" value="Abhydrolase_6"/>
    <property type="match status" value="1"/>
</dbReference>
<evidence type="ECO:0000313" key="4">
    <source>
        <dbReference type="EMBL" id="KAD2015367.1"/>
    </source>
</evidence>
<dbReference type="SUPFAM" id="SSF53474">
    <property type="entry name" value="alpha/beta-Hydrolases"/>
    <property type="match status" value="1"/>
</dbReference>
<dbReference type="InterPro" id="IPR000194">
    <property type="entry name" value="ATPase_F1/V1/A1_a/bsu_nucl-bd"/>
</dbReference>
<feature type="domain" description="AB hydrolase-1" evidence="3">
    <location>
        <begin position="151"/>
        <end position="419"/>
    </location>
</feature>
<dbReference type="Proteomes" id="UP000326396">
    <property type="component" value="Unassembled WGS sequence"/>
</dbReference>
<dbReference type="GO" id="GO:0016787">
    <property type="term" value="F:hydrolase activity"/>
    <property type="evidence" value="ECO:0007669"/>
    <property type="project" value="UniProtKB-ARBA"/>
</dbReference>
<evidence type="ECO:0008006" key="6">
    <source>
        <dbReference type="Google" id="ProtNLM"/>
    </source>
</evidence>
<proteinExistence type="inferred from homology"/>
<gene>
    <name evidence="4" type="ORF">E3N88_42016</name>
</gene>
<comment type="caution">
    <text evidence="4">The sequence shown here is derived from an EMBL/GenBank/DDBJ whole genome shotgun (WGS) entry which is preliminary data.</text>
</comment>
<dbReference type="GO" id="GO:0005524">
    <property type="term" value="F:ATP binding"/>
    <property type="evidence" value="ECO:0007669"/>
    <property type="project" value="InterPro"/>
</dbReference>
<dbReference type="Pfam" id="PF00006">
    <property type="entry name" value="ATP-synt_ab"/>
    <property type="match status" value="1"/>
</dbReference>
<dbReference type="FunFam" id="3.40.50.1820:FF:000270">
    <property type="entry name" value="Alpha/beta-Hydrolases superfamily protein"/>
    <property type="match status" value="1"/>
</dbReference>
<evidence type="ECO:0000313" key="5">
    <source>
        <dbReference type="Proteomes" id="UP000326396"/>
    </source>
</evidence>
<organism evidence="4 5">
    <name type="scientific">Mikania micrantha</name>
    <name type="common">bitter vine</name>
    <dbReference type="NCBI Taxonomy" id="192012"/>
    <lineage>
        <taxon>Eukaryota</taxon>
        <taxon>Viridiplantae</taxon>
        <taxon>Streptophyta</taxon>
        <taxon>Embryophyta</taxon>
        <taxon>Tracheophyta</taxon>
        <taxon>Spermatophyta</taxon>
        <taxon>Magnoliopsida</taxon>
        <taxon>eudicotyledons</taxon>
        <taxon>Gunneridae</taxon>
        <taxon>Pentapetalae</taxon>
        <taxon>asterids</taxon>
        <taxon>campanulids</taxon>
        <taxon>Asterales</taxon>
        <taxon>Asteraceae</taxon>
        <taxon>Asteroideae</taxon>
        <taxon>Heliantheae alliance</taxon>
        <taxon>Eupatorieae</taxon>
        <taxon>Mikania</taxon>
    </lineage>
</organism>